<dbReference type="Proteomes" id="UP000054771">
    <property type="component" value="Unassembled WGS sequence"/>
</dbReference>
<dbReference type="EMBL" id="CDMC01000005">
    <property type="protein sequence ID" value="CEL06079.1"/>
    <property type="molecule type" value="Genomic_DNA"/>
</dbReference>
<protein>
    <submittedName>
        <fullName evidence="1">Uncharacterized protein</fullName>
    </submittedName>
</protein>
<dbReference type="OMA" id="YLIYCGN"/>
<organism evidence="1 2">
    <name type="scientific">Aspergillus calidoustus</name>
    <dbReference type="NCBI Taxonomy" id="454130"/>
    <lineage>
        <taxon>Eukaryota</taxon>
        <taxon>Fungi</taxon>
        <taxon>Dikarya</taxon>
        <taxon>Ascomycota</taxon>
        <taxon>Pezizomycotina</taxon>
        <taxon>Eurotiomycetes</taxon>
        <taxon>Eurotiomycetidae</taxon>
        <taxon>Eurotiales</taxon>
        <taxon>Aspergillaceae</taxon>
        <taxon>Aspergillus</taxon>
        <taxon>Aspergillus subgen. Nidulantes</taxon>
    </lineage>
</organism>
<proteinExistence type="predicted"/>
<dbReference type="AlphaFoldDB" id="A0A0U5G904"/>
<reference evidence="2" key="1">
    <citation type="journal article" date="2016" name="Genome Announc.">
        <title>Draft genome sequences of fungus Aspergillus calidoustus.</title>
        <authorList>
            <person name="Horn F."/>
            <person name="Linde J."/>
            <person name="Mattern D.J."/>
            <person name="Walther G."/>
            <person name="Guthke R."/>
            <person name="Scherlach K."/>
            <person name="Martin K."/>
            <person name="Brakhage A.A."/>
            <person name="Petzke L."/>
            <person name="Valiante V."/>
        </authorList>
    </citation>
    <scope>NUCLEOTIDE SEQUENCE [LARGE SCALE GENOMIC DNA]</scope>
    <source>
        <strain evidence="2">SF006504</strain>
    </source>
</reference>
<sequence length="218" mass="24326">MEIAVRPEVLFLSFSTRGLQNYSLTLSDIPKHFILNQIHEAHVALETLRTSHPRAVIITDEGIAKEENREVLKQVAKYVKDGGLAIVAGYWFANNVSFDYSGDPKPFFGAFDLPWEAGFGHKYSLWKLNEDCSIPAGAEISGMPDHFGMTAMTLKNVSPNERIYVPHEQARLEFPADDTEAAVAGTHVGNGYFVYIGDLNWEFGSELILLGFMGLRRS</sequence>
<dbReference type="STRING" id="454130.A0A0U5G904"/>
<gene>
    <name evidence="1" type="ORF">ASPCAL07189</name>
</gene>
<accession>A0A0U5G904</accession>
<dbReference type="OrthoDB" id="245563at2759"/>
<evidence type="ECO:0000313" key="1">
    <source>
        <dbReference type="EMBL" id="CEL06079.1"/>
    </source>
</evidence>
<keyword evidence="2" id="KW-1185">Reference proteome</keyword>
<name>A0A0U5G904_ASPCI</name>
<evidence type="ECO:0000313" key="2">
    <source>
        <dbReference type="Proteomes" id="UP000054771"/>
    </source>
</evidence>